<dbReference type="GO" id="GO:0019706">
    <property type="term" value="F:protein-cysteine S-palmitoyltransferase activity"/>
    <property type="evidence" value="ECO:0007669"/>
    <property type="project" value="UniProtKB-EC"/>
</dbReference>
<feature type="domain" description="Palmitoyltransferase DHHC" evidence="9">
    <location>
        <begin position="92"/>
        <end position="226"/>
    </location>
</feature>
<comment type="subcellular location">
    <subcellularLocation>
        <location evidence="1">Membrane</location>
        <topology evidence="1">Multi-pass membrane protein</topology>
    </subcellularLocation>
</comment>
<comment type="similarity">
    <text evidence="7">Belongs to the DHHC palmitoyltransferase family.</text>
</comment>
<evidence type="ECO:0000256" key="5">
    <source>
        <dbReference type="ARBA" id="ARBA00023136"/>
    </source>
</evidence>
<accession>A0A1R2C4R4</accession>
<evidence type="ECO:0000256" key="1">
    <source>
        <dbReference type="ARBA" id="ARBA00004141"/>
    </source>
</evidence>
<dbReference type="PROSITE" id="PS50216">
    <property type="entry name" value="DHHC"/>
    <property type="match status" value="1"/>
</dbReference>
<evidence type="ECO:0000256" key="3">
    <source>
        <dbReference type="ARBA" id="ARBA00022692"/>
    </source>
</evidence>
<evidence type="ECO:0000256" key="7">
    <source>
        <dbReference type="RuleBase" id="RU079119"/>
    </source>
</evidence>
<evidence type="ECO:0000256" key="4">
    <source>
        <dbReference type="ARBA" id="ARBA00022989"/>
    </source>
</evidence>
<evidence type="ECO:0000313" key="11">
    <source>
        <dbReference type="Proteomes" id="UP000187209"/>
    </source>
</evidence>
<evidence type="ECO:0000256" key="2">
    <source>
        <dbReference type="ARBA" id="ARBA00022679"/>
    </source>
</evidence>
<feature type="compositionally biased region" description="Polar residues" evidence="8">
    <location>
        <begin position="295"/>
        <end position="320"/>
    </location>
</feature>
<feature type="compositionally biased region" description="Polar residues" evidence="8">
    <location>
        <begin position="339"/>
        <end position="348"/>
    </location>
</feature>
<keyword evidence="3 7" id="KW-0812">Transmembrane</keyword>
<dbReference type="Pfam" id="PF01529">
    <property type="entry name" value="DHHC"/>
    <property type="match status" value="1"/>
</dbReference>
<keyword evidence="5 7" id="KW-0472">Membrane</keyword>
<reference evidence="10 11" key="1">
    <citation type="submission" date="2016-11" db="EMBL/GenBank/DDBJ databases">
        <title>The macronuclear genome of Stentor coeruleus: a giant cell with tiny introns.</title>
        <authorList>
            <person name="Slabodnick M."/>
            <person name="Ruby J.G."/>
            <person name="Reiff S.B."/>
            <person name="Swart E.C."/>
            <person name="Gosai S."/>
            <person name="Prabakaran S."/>
            <person name="Witkowska E."/>
            <person name="Larue G.E."/>
            <person name="Fisher S."/>
            <person name="Freeman R.M."/>
            <person name="Gunawardena J."/>
            <person name="Chu W."/>
            <person name="Stover N.A."/>
            <person name="Gregory B.D."/>
            <person name="Nowacki M."/>
            <person name="Derisi J."/>
            <person name="Roy S.W."/>
            <person name="Marshall W.F."/>
            <person name="Sood P."/>
        </authorList>
    </citation>
    <scope>NUCLEOTIDE SEQUENCE [LARGE SCALE GENOMIC DNA]</scope>
    <source>
        <strain evidence="10">WM001</strain>
    </source>
</reference>
<feature type="compositionally biased region" description="Basic and acidic residues" evidence="8">
    <location>
        <begin position="321"/>
        <end position="338"/>
    </location>
</feature>
<feature type="transmembrane region" description="Helical" evidence="7">
    <location>
        <begin position="12"/>
        <end position="30"/>
    </location>
</feature>
<keyword evidence="6 7" id="KW-0012">Acyltransferase</keyword>
<keyword evidence="11" id="KW-1185">Reference proteome</keyword>
<feature type="transmembrane region" description="Helical" evidence="7">
    <location>
        <begin position="187"/>
        <end position="207"/>
    </location>
</feature>
<evidence type="ECO:0000313" key="10">
    <source>
        <dbReference type="EMBL" id="OMJ84018.1"/>
    </source>
</evidence>
<feature type="transmembrane region" description="Helical" evidence="7">
    <location>
        <begin position="145"/>
        <end position="167"/>
    </location>
</feature>
<comment type="domain">
    <text evidence="7">The DHHC domain is required for palmitoyltransferase activity.</text>
</comment>
<name>A0A1R2C4R4_9CILI</name>
<evidence type="ECO:0000256" key="6">
    <source>
        <dbReference type="ARBA" id="ARBA00023315"/>
    </source>
</evidence>
<keyword evidence="2 7" id="KW-0808">Transferase</keyword>
<dbReference type="InterPro" id="IPR039859">
    <property type="entry name" value="PFA4/ZDH16/20/ERF2-like"/>
</dbReference>
<comment type="caution">
    <text evidence="10">The sequence shown here is derived from an EMBL/GenBank/DDBJ whole genome shotgun (WGS) entry which is preliminary data.</text>
</comment>
<keyword evidence="4 7" id="KW-1133">Transmembrane helix</keyword>
<feature type="transmembrane region" description="Helical" evidence="7">
    <location>
        <begin position="42"/>
        <end position="69"/>
    </location>
</feature>
<comment type="catalytic activity">
    <reaction evidence="7">
        <text>L-cysteinyl-[protein] + hexadecanoyl-CoA = S-hexadecanoyl-L-cysteinyl-[protein] + CoA</text>
        <dbReference type="Rhea" id="RHEA:36683"/>
        <dbReference type="Rhea" id="RHEA-COMP:10131"/>
        <dbReference type="Rhea" id="RHEA-COMP:11032"/>
        <dbReference type="ChEBI" id="CHEBI:29950"/>
        <dbReference type="ChEBI" id="CHEBI:57287"/>
        <dbReference type="ChEBI" id="CHEBI:57379"/>
        <dbReference type="ChEBI" id="CHEBI:74151"/>
        <dbReference type="EC" id="2.3.1.225"/>
    </reaction>
</comment>
<proteinExistence type="inferred from homology"/>
<protein>
    <recommendedName>
        <fullName evidence="7">Palmitoyltransferase</fullName>
        <ecNumber evidence="7">2.3.1.225</ecNumber>
    </recommendedName>
</protein>
<evidence type="ECO:0000256" key="8">
    <source>
        <dbReference type="SAM" id="MobiDB-lite"/>
    </source>
</evidence>
<sequence>MPRTTPLTCNKIIGNFFVMFVLSVILFIYSNVMKVYFPQSDSIFYLVLWVKVFLVFFHLSVFMLIWCFLRAMLTDPGIVPPLWGFYMGDSENKRRRYCLMCHVFKPERCHHCSACNRCVLNMDHHCRKVYTAWINNCVGFYNRKFFMLLLVYVLISLYMGLISMSFPVYDKVRYLISIHAIPAYNDIFMLSGYFLNLLLAMTISMFFKFHIRLILSNSTTIDNMDKKNTQKTNVYDKGSALNWYQVFGKNKLLWLLPITGISGKPIGDGVIWTQENNNIDEEVPSNEVEIRKSVPGSSDTGKINSSPQIGASSIERSQNSEIKRKEEIDSKPSTDSFRKVNNNYQSLR</sequence>
<dbReference type="GO" id="GO:0016020">
    <property type="term" value="C:membrane"/>
    <property type="evidence" value="ECO:0007669"/>
    <property type="project" value="UniProtKB-SubCell"/>
</dbReference>
<gene>
    <name evidence="10" type="ORF">SteCoe_14941</name>
</gene>
<dbReference type="OrthoDB" id="292726at2759"/>
<dbReference type="Proteomes" id="UP000187209">
    <property type="component" value="Unassembled WGS sequence"/>
</dbReference>
<dbReference type="EMBL" id="MPUH01000283">
    <property type="protein sequence ID" value="OMJ84018.1"/>
    <property type="molecule type" value="Genomic_DNA"/>
</dbReference>
<dbReference type="PANTHER" id="PTHR12246">
    <property type="entry name" value="PALMITOYLTRANSFERASE ZDHHC16"/>
    <property type="match status" value="1"/>
</dbReference>
<feature type="region of interest" description="Disordered" evidence="8">
    <location>
        <begin position="292"/>
        <end position="348"/>
    </location>
</feature>
<dbReference type="AlphaFoldDB" id="A0A1R2C4R4"/>
<evidence type="ECO:0000259" key="9">
    <source>
        <dbReference type="Pfam" id="PF01529"/>
    </source>
</evidence>
<dbReference type="InterPro" id="IPR001594">
    <property type="entry name" value="Palmitoyltrfase_DHHC"/>
</dbReference>
<organism evidence="10 11">
    <name type="scientific">Stentor coeruleus</name>
    <dbReference type="NCBI Taxonomy" id="5963"/>
    <lineage>
        <taxon>Eukaryota</taxon>
        <taxon>Sar</taxon>
        <taxon>Alveolata</taxon>
        <taxon>Ciliophora</taxon>
        <taxon>Postciliodesmatophora</taxon>
        <taxon>Heterotrichea</taxon>
        <taxon>Heterotrichida</taxon>
        <taxon>Stentoridae</taxon>
        <taxon>Stentor</taxon>
    </lineage>
</organism>
<dbReference type="EC" id="2.3.1.225" evidence="7"/>